<proteinExistence type="predicted"/>
<dbReference type="Proteomes" id="UP001054837">
    <property type="component" value="Unassembled WGS sequence"/>
</dbReference>
<sequence>MGYDHSGRRTFLQSPSEDVIIPRYLYDVLFPRSPHLSLDIDIYTSVCDFPNEKDFLSIPASSAAESNDCCRDGQKERIPNIHCGLPAPHHYLVVGEVLIGIFTRPFR</sequence>
<comment type="caution">
    <text evidence="1">The sequence shown here is derived from an EMBL/GenBank/DDBJ whole genome shotgun (WGS) entry which is preliminary data.</text>
</comment>
<dbReference type="EMBL" id="BPLQ01005872">
    <property type="protein sequence ID" value="GIY18189.1"/>
    <property type="molecule type" value="Genomic_DNA"/>
</dbReference>
<protein>
    <submittedName>
        <fullName evidence="1">Uncharacterized protein</fullName>
    </submittedName>
</protein>
<name>A0AAV4RC55_9ARAC</name>
<evidence type="ECO:0000313" key="2">
    <source>
        <dbReference type="Proteomes" id="UP001054837"/>
    </source>
</evidence>
<keyword evidence="2" id="KW-1185">Reference proteome</keyword>
<accession>A0AAV4RC55</accession>
<dbReference type="AlphaFoldDB" id="A0AAV4RC55"/>
<reference evidence="1 2" key="1">
    <citation type="submission" date="2021-06" db="EMBL/GenBank/DDBJ databases">
        <title>Caerostris darwini draft genome.</title>
        <authorList>
            <person name="Kono N."/>
            <person name="Arakawa K."/>
        </authorList>
    </citation>
    <scope>NUCLEOTIDE SEQUENCE [LARGE SCALE GENOMIC DNA]</scope>
</reference>
<gene>
    <name evidence="1" type="ORF">CDAR_40261</name>
</gene>
<evidence type="ECO:0000313" key="1">
    <source>
        <dbReference type="EMBL" id="GIY18189.1"/>
    </source>
</evidence>
<organism evidence="1 2">
    <name type="scientific">Caerostris darwini</name>
    <dbReference type="NCBI Taxonomy" id="1538125"/>
    <lineage>
        <taxon>Eukaryota</taxon>
        <taxon>Metazoa</taxon>
        <taxon>Ecdysozoa</taxon>
        <taxon>Arthropoda</taxon>
        <taxon>Chelicerata</taxon>
        <taxon>Arachnida</taxon>
        <taxon>Araneae</taxon>
        <taxon>Araneomorphae</taxon>
        <taxon>Entelegynae</taxon>
        <taxon>Araneoidea</taxon>
        <taxon>Araneidae</taxon>
        <taxon>Caerostris</taxon>
    </lineage>
</organism>